<dbReference type="PANTHER" id="PTHR31836">
    <property type="match status" value="1"/>
</dbReference>
<comment type="caution">
    <text evidence="5">The sequence shown here is derived from an EMBL/GenBank/DDBJ whole genome shotgun (WGS) entry which is preliminary data.</text>
</comment>
<dbReference type="InterPro" id="IPR051477">
    <property type="entry name" value="Expansin_CellWall"/>
</dbReference>
<feature type="region of interest" description="Disordered" evidence="2">
    <location>
        <begin position="58"/>
        <end position="82"/>
    </location>
</feature>
<feature type="chain" id="PRO_5017358638" evidence="3">
    <location>
        <begin position="26"/>
        <end position="186"/>
    </location>
</feature>
<feature type="signal peptide" evidence="3">
    <location>
        <begin position="1"/>
        <end position="25"/>
    </location>
</feature>
<proteinExistence type="predicted"/>
<sequence length="186" mass="19458">MSSKSSIRLFVCTLLFALLIIQAIAVPLPKHSHSHKSKSASNAQAPIANVQTSALDTTLGVQSSKSTKSTGKSSTQSSGQGKQFQGDATFYNTGLGACGITSNDNECVAALSSEIYDKLIPGGNPNQCTACGKTCNVCYEDKCTDVTIVDRCPHCPNNGIDLSPAAFSKLASQAVGRIPVTYTCNF</sequence>
<keyword evidence="1 3" id="KW-0732">Signal</keyword>
<protein>
    <submittedName>
        <fullName evidence="5">Expansin module family protein</fullName>
    </submittedName>
</protein>
<accession>A0A397UAJ5</accession>
<evidence type="ECO:0000256" key="3">
    <source>
        <dbReference type="SAM" id="SignalP"/>
    </source>
</evidence>
<dbReference type="CDD" id="cd22191">
    <property type="entry name" value="DPBB_RlpA_EXP_N-like"/>
    <property type="match status" value="1"/>
</dbReference>
<evidence type="ECO:0000313" key="5">
    <source>
        <dbReference type="EMBL" id="RIB04323.1"/>
    </source>
</evidence>
<dbReference type="OrthoDB" id="623670at2759"/>
<feature type="domain" description="RlpA-like protein double-psi beta-barrel" evidence="4">
    <location>
        <begin position="85"/>
        <end position="182"/>
    </location>
</feature>
<dbReference type="SUPFAM" id="SSF50685">
    <property type="entry name" value="Barwin-like endoglucanases"/>
    <property type="match status" value="1"/>
</dbReference>
<dbReference type="STRING" id="44941.A0A397UAJ5"/>
<dbReference type="EMBL" id="QKWP01002204">
    <property type="protein sequence ID" value="RIB04323.1"/>
    <property type="molecule type" value="Genomic_DNA"/>
</dbReference>
<dbReference type="AlphaFoldDB" id="A0A397UAJ5"/>
<evidence type="ECO:0000313" key="6">
    <source>
        <dbReference type="Proteomes" id="UP000266673"/>
    </source>
</evidence>
<reference evidence="5 6" key="1">
    <citation type="submission" date="2018-06" db="EMBL/GenBank/DDBJ databases">
        <title>Comparative genomics reveals the genomic features of Rhizophagus irregularis, R. cerebriforme, R. diaphanum and Gigaspora rosea, and their symbiotic lifestyle signature.</title>
        <authorList>
            <person name="Morin E."/>
            <person name="San Clemente H."/>
            <person name="Chen E.C.H."/>
            <person name="De La Providencia I."/>
            <person name="Hainaut M."/>
            <person name="Kuo A."/>
            <person name="Kohler A."/>
            <person name="Murat C."/>
            <person name="Tang N."/>
            <person name="Roy S."/>
            <person name="Loubradou J."/>
            <person name="Henrissat B."/>
            <person name="Grigoriev I.V."/>
            <person name="Corradi N."/>
            <person name="Roux C."/>
            <person name="Martin F.M."/>
        </authorList>
    </citation>
    <scope>NUCLEOTIDE SEQUENCE [LARGE SCALE GENOMIC DNA]</scope>
    <source>
        <strain evidence="5 6">DAOM 194757</strain>
    </source>
</reference>
<dbReference type="Gene3D" id="2.40.40.10">
    <property type="entry name" value="RlpA-like domain"/>
    <property type="match status" value="1"/>
</dbReference>
<name>A0A397UAJ5_9GLOM</name>
<evidence type="ECO:0000259" key="4">
    <source>
        <dbReference type="Pfam" id="PF03330"/>
    </source>
</evidence>
<dbReference type="InterPro" id="IPR036908">
    <property type="entry name" value="RlpA-like_sf"/>
</dbReference>
<dbReference type="Pfam" id="PF03330">
    <property type="entry name" value="DPBB_1"/>
    <property type="match status" value="1"/>
</dbReference>
<dbReference type="InterPro" id="IPR009009">
    <property type="entry name" value="RlpA-like_DPBB"/>
</dbReference>
<dbReference type="Proteomes" id="UP000266673">
    <property type="component" value="Unassembled WGS sequence"/>
</dbReference>
<feature type="compositionally biased region" description="Low complexity" evidence="2">
    <location>
        <begin position="62"/>
        <end position="82"/>
    </location>
</feature>
<keyword evidence="6" id="KW-1185">Reference proteome</keyword>
<organism evidence="5 6">
    <name type="scientific">Gigaspora rosea</name>
    <dbReference type="NCBI Taxonomy" id="44941"/>
    <lineage>
        <taxon>Eukaryota</taxon>
        <taxon>Fungi</taxon>
        <taxon>Fungi incertae sedis</taxon>
        <taxon>Mucoromycota</taxon>
        <taxon>Glomeromycotina</taxon>
        <taxon>Glomeromycetes</taxon>
        <taxon>Diversisporales</taxon>
        <taxon>Gigasporaceae</taxon>
        <taxon>Gigaspora</taxon>
    </lineage>
</organism>
<gene>
    <name evidence="5" type="ORF">C2G38_2120888</name>
</gene>
<dbReference type="PANTHER" id="PTHR31836:SF28">
    <property type="entry name" value="SRCR DOMAIN-CONTAINING PROTEIN-RELATED"/>
    <property type="match status" value="1"/>
</dbReference>
<evidence type="ECO:0000256" key="2">
    <source>
        <dbReference type="SAM" id="MobiDB-lite"/>
    </source>
</evidence>
<evidence type="ECO:0000256" key="1">
    <source>
        <dbReference type="ARBA" id="ARBA00022729"/>
    </source>
</evidence>